<sequence>MEKLENYTDEQLIEDLKRISGDTKEAIDKKDFDKAMMVKEEVHGKWGYLNKVRFSNTGSQTFKTYRDALQEASAKSGGRWYENTRNPAASYLNKLDEIRIEIGHRLTFLDK</sequence>
<comment type="caution">
    <text evidence="1">The sequence shown here is derived from an EMBL/GenBank/DDBJ whole genome shotgun (WGS) entry which is preliminary data.</text>
</comment>
<dbReference type="RefSeq" id="WP_069854498.1">
    <property type="nucleotide sequence ID" value="NZ_LNPX01000028.1"/>
</dbReference>
<organism evidence="1 2">
    <name type="scientific">Staphylococcus equorum</name>
    <dbReference type="NCBI Taxonomy" id="246432"/>
    <lineage>
        <taxon>Bacteria</taxon>
        <taxon>Bacillati</taxon>
        <taxon>Bacillota</taxon>
        <taxon>Bacilli</taxon>
        <taxon>Bacillales</taxon>
        <taxon>Staphylococcaceae</taxon>
        <taxon>Staphylococcus</taxon>
    </lineage>
</organism>
<reference evidence="2" key="1">
    <citation type="submission" date="2015-11" db="EMBL/GenBank/DDBJ databases">
        <title>Genomic diversity of Staphylococcus saprophyticus strains from urinary tract infections, animal surfaces, and fermented foods.</title>
        <authorList>
            <person name="Wolfe B.E."/>
        </authorList>
    </citation>
    <scope>NUCLEOTIDE SEQUENCE [LARGE SCALE GENOMIC DNA]</scope>
    <source>
        <strain evidence="2">738_7</strain>
    </source>
</reference>
<dbReference type="Proteomes" id="UP000095464">
    <property type="component" value="Unassembled WGS sequence"/>
</dbReference>
<proteinExistence type="predicted"/>
<accession>A0AAP7LTU2</accession>
<dbReference type="AlphaFoldDB" id="A0AAP7LTU2"/>
<dbReference type="EMBL" id="LNPX01000028">
    <property type="protein sequence ID" value="OEK56307.1"/>
    <property type="molecule type" value="Genomic_DNA"/>
</dbReference>
<gene>
    <name evidence="1" type="ORF">ASS94_06860</name>
</gene>
<evidence type="ECO:0000313" key="1">
    <source>
        <dbReference type="EMBL" id="OEK56307.1"/>
    </source>
</evidence>
<name>A0AAP7LTU2_9STAP</name>
<evidence type="ECO:0000313" key="2">
    <source>
        <dbReference type="Proteomes" id="UP000095464"/>
    </source>
</evidence>
<protein>
    <submittedName>
        <fullName evidence="1">Uncharacterized protein</fullName>
    </submittedName>
</protein>